<dbReference type="PANTHER" id="PTHR43800">
    <property type="entry name" value="PEPTIDYL-LYSINE N-ACETYLTRANSFERASE YJAB"/>
    <property type="match status" value="1"/>
</dbReference>
<keyword evidence="5" id="KW-1185">Reference proteome</keyword>
<organism evidence="4 5">
    <name type="scientific">Maliponia aquimaris</name>
    <dbReference type="NCBI Taxonomy" id="1673631"/>
    <lineage>
        <taxon>Bacteria</taxon>
        <taxon>Pseudomonadati</taxon>
        <taxon>Pseudomonadota</taxon>
        <taxon>Alphaproteobacteria</taxon>
        <taxon>Rhodobacterales</taxon>
        <taxon>Paracoccaceae</taxon>
        <taxon>Maliponia</taxon>
    </lineage>
</organism>
<dbReference type="RefSeq" id="WP_094022603.1">
    <property type="nucleotide sequence ID" value="NZ_FXYF01000012.1"/>
</dbReference>
<dbReference type="InterPro" id="IPR016181">
    <property type="entry name" value="Acyl_CoA_acyltransferase"/>
</dbReference>
<dbReference type="Pfam" id="PF13508">
    <property type="entry name" value="Acetyltransf_7"/>
    <property type="match status" value="1"/>
</dbReference>
<dbReference type="InterPro" id="IPR000182">
    <property type="entry name" value="GNAT_dom"/>
</dbReference>
<evidence type="ECO:0000313" key="5">
    <source>
        <dbReference type="Proteomes" id="UP000207598"/>
    </source>
</evidence>
<dbReference type="CDD" id="cd04301">
    <property type="entry name" value="NAT_SF"/>
    <property type="match status" value="1"/>
</dbReference>
<dbReference type="Gene3D" id="3.40.630.30">
    <property type="match status" value="1"/>
</dbReference>
<keyword evidence="2 4" id="KW-0012">Acyltransferase</keyword>
<dbReference type="EMBL" id="FXYF01000012">
    <property type="protein sequence ID" value="SMX48027.1"/>
    <property type="molecule type" value="Genomic_DNA"/>
</dbReference>
<dbReference type="EC" id="2.3.1.-" evidence="4"/>
<keyword evidence="1 4" id="KW-0808">Transferase</keyword>
<dbReference type="AlphaFoldDB" id="A0A238KZ71"/>
<dbReference type="GO" id="GO:0016747">
    <property type="term" value="F:acyltransferase activity, transferring groups other than amino-acyl groups"/>
    <property type="evidence" value="ECO:0007669"/>
    <property type="project" value="InterPro"/>
</dbReference>
<feature type="domain" description="N-acetyltransferase" evidence="3">
    <location>
        <begin position="1"/>
        <end position="142"/>
    </location>
</feature>
<evidence type="ECO:0000259" key="3">
    <source>
        <dbReference type="PROSITE" id="PS51186"/>
    </source>
</evidence>
<sequence>MIRKYTQADTDALIAIWEAANALAHPFLLPEFVAQVKEDMRAIYLPNAETWVIEDNGQPVGFIAMVDAEIGGLFVDPAHHRKGLGKALVDHVAQIKGPLRVDVFAQNTVGRPFYERQGFVTEATYLHGPSGEVTLRMAMPGAA</sequence>
<gene>
    <name evidence="4" type="primary">yjaB</name>
    <name evidence="4" type="ORF">MAA8898_03835</name>
</gene>
<dbReference type="Proteomes" id="UP000207598">
    <property type="component" value="Unassembled WGS sequence"/>
</dbReference>
<evidence type="ECO:0000256" key="2">
    <source>
        <dbReference type="ARBA" id="ARBA00023315"/>
    </source>
</evidence>
<dbReference type="PROSITE" id="PS51186">
    <property type="entry name" value="GNAT"/>
    <property type="match status" value="1"/>
</dbReference>
<dbReference type="SUPFAM" id="SSF55729">
    <property type="entry name" value="Acyl-CoA N-acyltransferases (Nat)"/>
    <property type="match status" value="1"/>
</dbReference>
<dbReference type="OrthoDB" id="7205533at2"/>
<reference evidence="4 5" key="1">
    <citation type="submission" date="2017-05" db="EMBL/GenBank/DDBJ databases">
        <authorList>
            <person name="Song R."/>
            <person name="Chenine A.L."/>
            <person name="Ruprecht R.M."/>
        </authorList>
    </citation>
    <scope>NUCLEOTIDE SEQUENCE [LARGE SCALE GENOMIC DNA]</scope>
    <source>
        <strain evidence="4 5">CECT 8898</strain>
    </source>
</reference>
<accession>A0A238KZ71</accession>
<name>A0A238KZ71_9RHOB</name>
<protein>
    <submittedName>
        <fullName evidence="4">Putative N-acetyltransferase YjaB</fullName>
        <ecNumber evidence="4">2.3.1.-</ecNumber>
    </submittedName>
</protein>
<dbReference type="PANTHER" id="PTHR43800:SF1">
    <property type="entry name" value="PEPTIDYL-LYSINE N-ACETYLTRANSFERASE YJAB"/>
    <property type="match status" value="1"/>
</dbReference>
<evidence type="ECO:0000313" key="4">
    <source>
        <dbReference type="EMBL" id="SMX48027.1"/>
    </source>
</evidence>
<evidence type="ECO:0000256" key="1">
    <source>
        <dbReference type="ARBA" id="ARBA00022679"/>
    </source>
</evidence>
<proteinExistence type="predicted"/>